<evidence type="ECO:0000256" key="1">
    <source>
        <dbReference type="SAM" id="MobiDB-lite"/>
    </source>
</evidence>
<comment type="caution">
    <text evidence="2">The sequence shown here is derived from an EMBL/GenBank/DDBJ whole genome shotgun (WGS) entry which is preliminary data.</text>
</comment>
<feature type="region of interest" description="Disordered" evidence="1">
    <location>
        <begin position="22"/>
        <end position="44"/>
    </location>
</feature>
<accession>A0A454D453</accession>
<dbReference type="EMBL" id="AJSR01000257">
    <property type="protein sequence ID" value="EKM33478.1"/>
    <property type="molecule type" value="Genomic_DNA"/>
</dbReference>
<feature type="non-terminal residue" evidence="2">
    <location>
        <position position="1"/>
    </location>
</feature>
<proteinExistence type="predicted"/>
<reference evidence="2 3" key="1">
    <citation type="submission" date="2012-10" db="EMBL/GenBank/DDBJ databases">
        <title>Genome sequence of Vibrio Cholerae HENC-02.</title>
        <authorList>
            <person name="Eppinger M."/>
            <person name="Hasan N.A."/>
            <person name="Sengamalay N."/>
            <person name="Hine E."/>
            <person name="Su Q."/>
            <person name="Daugherty S.C."/>
            <person name="Young S."/>
            <person name="Sadzewicz L."/>
            <person name="Tallon L."/>
            <person name="Cebula T.A."/>
            <person name="Ravel J."/>
            <person name="Colwell R.R."/>
        </authorList>
    </citation>
    <scope>NUCLEOTIDE SEQUENCE [LARGE SCALE GENOMIC DNA]</scope>
    <source>
        <strain evidence="2 3">HENC-02</strain>
    </source>
</reference>
<evidence type="ECO:0000313" key="3">
    <source>
        <dbReference type="Proteomes" id="UP000008367"/>
    </source>
</evidence>
<dbReference type="AlphaFoldDB" id="A0A454D453"/>
<name>A0A454D453_VIBHA</name>
<organism evidence="2 3">
    <name type="scientific">Vibrio harveyi</name>
    <name type="common">Beneckea harveyi</name>
    <dbReference type="NCBI Taxonomy" id="669"/>
    <lineage>
        <taxon>Bacteria</taxon>
        <taxon>Pseudomonadati</taxon>
        <taxon>Pseudomonadota</taxon>
        <taxon>Gammaproteobacteria</taxon>
        <taxon>Vibrionales</taxon>
        <taxon>Vibrionaceae</taxon>
        <taxon>Vibrio</taxon>
    </lineage>
</organism>
<sequence>IESLTEPCAFPTELNQTFRNEASAAKEKNQPHNTTTENRYVTLF</sequence>
<feature type="compositionally biased region" description="Polar residues" evidence="1">
    <location>
        <begin position="31"/>
        <end position="44"/>
    </location>
</feature>
<protein>
    <submittedName>
        <fullName evidence="2">Uncharacterized protein</fullName>
    </submittedName>
</protein>
<gene>
    <name evidence="2" type="ORF">VCHENC02_1076B</name>
</gene>
<dbReference type="Proteomes" id="UP000008367">
    <property type="component" value="Unassembled WGS sequence"/>
</dbReference>
<evidence type="ECO:0000313" key="2">
    <source>
        <dbReference type="EMBL" id="EKM33478.1"/>
    </source>
</evidence>